<protein>
    <submittedName>
        <fullName evidence="2">Uncharacterized protein</fullName>
    </submittedName>
</protein>
<keyword evidence="1" id="KW-1133">Transmembrane helix</keyword>
<comment type="caution">
    <text evidence="2">The sequence shown here is derived from an EMBL/GenBank/DDBJ whole genome shotgun (WGS) entry which is preliminary data.</text>
</comment>
<sequence>MPKRSKANTVVRLLFSGFIIIVSKLKIRKEKGKSINFTYIFIGIPALNTTIKNIKKMTARFVYTLKKKDINMVIREKVSFKTGCTKYILFVYA</sequence>
<organism evidence="2 3">
    <name type="scientific">Caldanaerobacter subterraneus subsp. yonseiensis KB-1</name>
    <dbReference type="NCBI Taxonomy" id="1388761"/>
    <lineage>
        <taxon>Bacteria</taxon>
        <taxon>Bacillati</taxon>
        <taxon>Bacillota</taxon>
        <taxon>Clostridia</taxon>
        <taxon>Thermoanaerobacterales</taxon>
        <taxon>Thermoanaerobacteraceae</taxon>
        <taxon>Caldanaerobacter</taxon>
    </lineage>
</organism>
<dbReference type="AlphaFoldDB" id="U5CCZ2"/>
<evidence type="ECO:0000256" key="1">
    <source>
        <dbReference type="SAM" id="Phobius"/>
    </source>
</evidence>
<evidence type="ECO:0000313" key="2">
    <source>
        <dbReference type="EMBL" id="ERM90800.1"/>
    </source>
</evidence>
<feature type="transmembrane region" description="Helical" evidence="1">
    <location>
        <begin position="33"/>
        <end position="51"/>
    </location>
</feature>
<keyword evidence="1" id="KW-0472">Membrane</keyword>
<evidence type="ECO:0000313" key="3">
    <source>
        <dbReference type="Proteomes" id="UP000016856"/>
    </source>
</evidence>
<name>U5CCZ2_CALSX</name>
<proteinExistence type="predicted"/>
<dbReference type="EMBL" id="AXDC01000056">
    <property type="protein sequence ID" value="ERM90800.1"/>
    <property type="molecule type" value="Genomic_DNA"/>
</dbReference>
<dbReference type="Proteomes" id="UP000016856">
    <property type="component" value="Unassembled WGS sequence"/>
</dbReference>
<gene>
    <name evidence="2" type="ORF">O163_14005</name>
</gene>
<reference evidence="2 3" key="1">
    <citation type="journal article" date="2013" name="Genome Announc.">
        <title>Draft Genome Sequence of an Anaerobic and Extremophilic Bacterium, Caldanaerobacter yonseiensis, Isolated from a Geothermal Hot Stream.</title>
        <authorList>
            <person name="Lee S.J."/>
            <person name="Lee Y.J."/>
            <person name="Park G.S."/>
            <person name="Kim B.C."/>
            <person name="Lee S.J."/>
            <person name="Shin J.H."/>
            <person name="Lee D.W."/>
        </authorList>
    </citation>
    <scope>NUCLEOTIDE SEQUENCE [LARGE SCALE GENOMIC DNA]</scope>
    <source>
        <strain evidence="2 3">KB-1</strain>
    </source>
</reference>
<keyword evidence="1" id="KW-0812">Transmembrane</keyword>
<accession>U5CCZ2</accession>